<gene>
    <name evidence="8" type="ORF">LshimejAT787_0100540</name>
</gene>
<evidence type="ECO:0000313" key="8">
    <source>
        <dbReference type="EMBL" id="GLB33169.1"/>
    </source>
</evidence>
<dbReference type="PROSITE" id="PS00028">
    <property type="entry name" value="ZINC_FINGER_C2H2_1"/>
    <property type="match status" value="2"/>
</dbReference>
<dbReference type="SMART" id="SM00355">
    <property type="entry name" value="ZnF_C2H2"/>
    <property type="match status" value="2"/>
</dbReference>
<dbReference type="PANTHER" id="PTHR14003">
    <property type="entry name" value="TRANSCRIPTIONAL REPRESSOR PROTEIN YY"/>
    <property type="match status" value="1"/>
</dbReference>
<dbReference type="GO" id="GO:0008270">
    <property type="term" value="F:zinc ion binding"/>
    <property type="evidence" value="ECO:0007669"/>
    <property type="project" value="UniProtKB-KW"/>
</dbReference>
<dbReference type="InterPro" id="IPR013087">
    <property type="entry name" value="Znf_C2H2_type"/>
</dbReference>
<keyword evidence="2" id="KW-0677">Repeat</keyword>
<feature type="region of interest" description="Disordered" evidence="6">
    <location>
        <begin position="310"/>
        <end position="457"/>
    </location>
</feature>
<dbReference type="GO" id="GO:0005667">
    <property type="term" value="C:transcription regulator complex"/>
    <property type="evidence" value="ECO:0007669"/>
    <property type="project" value="TreeGrafter"/>
</dbReference>
<dbReference type="Proteomes" id="UP001063166">
    <property type="component" value="Unassembled WGS sequence"/>
</dbReference>
<feature type="region of interest" description="Disordered" evidence="6">
    <location>
        <begin position="25"/>
        <end position="99"/>
    </location>
</feature>
<dbReference type="GO" id="GO:0000785">
    <property type="term" value="C:chromatin"/>
    <property type="evidence" value="ECO:0007669"/>
    <property type="project" value="TreeGrafter"/>
</dbReference>
<accession>A0A9P3PCN1</accession>
<keyword evidence="9" id="KW-1185">Reference proteome</keyword>
<evidence type="ECO:0000256" key="3">
    <source>
        <dbReference type="ARBA" id="ARBA00022771"/>
    </source>
</evidence>
<dbReference type="Pfam" id="PF00096">
    <property type="entry name" value="zf-C2H2"/>
    <property type="match status" value="2"/>
</dbReference>
<evidence type="ECO:0000259" key="7">
    <source>
        <dbReference type="PROSITE" id="PS50157"/>
    </source>
</evidence>
<keyword evidence="3 5" id="KW-0863">Zinc-finger</keyword>
<keyword evidence="4" id="KW-0862">Zinc</keyword>
<evidence type="ECO:0000256" key="2">
    <source>
        <dbReference type="ARBA" id="ARBA00022737"/>
    </source>
</evidence>
<dbReference type="SUPFAM" id="SSF57667">
    <property type="entry name" value="beta-beta-alpha zinc fingers"/>
    <property type="match status" value="1"/>
</dbReference>
<dbReference type="GO" id="GO:0000978">
    <property type="term" value="F:RNA polymerase II cis-regulatory region sequence-specific DNA binding"/>
    <property type="evidence" value="ECO:0007669"/>
    <property type="project" value="TreeGrafter"/>
</dbReference>
<protein>
    <submittedName>
        <fullName evidence="8">C2H2-type zinc finger protein</fullName>
    </submittedName>
</protein>
<dbReference type="GO" id="GO:0031519">
    <property type="term" value="C:PcG protein complex"/>
    <property type="evidence" value="ECO:0007669"/>
    <property type="project" value="TreeGrafter"/>
</dbReference>
<name>A0A9P3PCN1_LYOSH</name>
<dbReference type="PANTHER" id="PTHR14003:SF20">
    <property type="entry name" value="FINGER DOMAIN PROTEIN, PUTATIVE (AFU_ORTHOLOGUE AFUA_4G10380)-RELATED"/>
    <property type="match status" value="1"/>
</dbReference>
<dbReference type="OrthoDB" id="6077919at2759"/>
<feature type="compositionally biased region" description="Low complexity" evidence="6">
    <location>
        <begin position="84"/>
        <end position="98"/>
    </location>
</feature>
<feature type="region of interest" description="Disordered" evidence="6">
    <location>
        <begin position="174"/>
        <end position="271"/>
    </location>
</feature>
<dbReference type="InterPro" id="IPR036236">
    <property type="entry name" value="Znf_C2H2_sf"/>
</dbReference>
<dbReference type="EMBL" id="BRPK01000001">
    <property type="protein sequence ID" value="GLB33169.1"/>
    <property type="molecule type" value="Genomic_DNA"/>
</dbReference>
<reference evidence="8" key="1">
    <citation type="submission" date="2022-07" db="EMBL/GenBank/DDBJ databases">
        <title>The genome of Lyophyllum shimeji provides insight into the initial evolution of ectomycorrhizal fungal genome.</title>
        <authorList>
            <person name="Kobayashi Y."/>
            <person name="Shibata T."/>
            <person name="Hirakawa H."/>
            <person name="Shigenobu S."/>
            <person name="Nishiyama T."/>
            <person name="Yamada A."/>
            <person name="Hasebe M."/>
            <person name="Kawaguchi M."/>
        </authorList>
    </citation>
    <scope>NUCLEOTIDE SEQUENCE</scope>
    <source>
        <strain evidence="8">AT787</strain>
    </source>
</reference>
<organism evidence="8 9">
    <name type="scientific">Lyophyllum shimeji</name>
    <name type="common">Hon-shimeji</name>
    <name type="synonym">Tricholoma shimeji</name>
    <dbReference type="NCBI Taxonomy" id="47721"/>
    <lineage>
        <taxon>Eukaryota</taxon>
        <taxon>Fungi</taxon>
        <taxon>Dikarya</taxon>
        <taxon>Basidiomycota</taxon>
        <taxon>Agaricomycotina</taxon>
        <taxon>Agaricomycetes</taxon>
        <taxon>Agaricomycetidae</taxon>
        <taxon>Agaricales</taxon>
        <taxon>Tricholomatineae</taxon>
        <taxon>Lyophyllaceae</taxon>
        <taxon>Lyophyllum</taxon>
    </lineage>
</organism>
<feature type="domain" description="C2H2-type" evidence="7">
    <location>
        <begin position="262"/>
        <end position="289"/>
    </location>
</feature>
<evidence type="ECO:0000313" key="9">
    <source>
        <dbReference type="Proteomes" id="UP001063166"/>
    </source>
</evidence>
<keyword evidence="1" id="KW-0479">Metal-binding</keyword>
<dbReference type="FunFam" id="3.30.160.60:FF:000100">
    <property type="entry name" value="Zinc finger 45-like"/>
    <property type="match status" value="1"/>
</dbReference>
<comment type="caution">
    <text evidence="8">The sequence shown here is derived from an EMBL/GenBank/DDBJ whole genome shotgun (WGS) entry which is preliminary data.</text>
</comment>
<feature type="domain" description="C2H2-type" evidence="7">
    <location>
        <begin position="290"/>
        <end position="315"/>
    </location>
</feature>
<feature type="compositionally biased region" description="Low complexity" evidence="6">
    <location>
        <begin position="48"/>
        <end position="63"/>
    </location>
</feature>
<evidence type="ECO:0000256" key="5">
    <source>
        <dbReference type="PROSITE-ProRule" id="PRU00042"/>
    </source>
</evidence>
<evidence type="ECO:0000256" key="6">
    <source>
        <dbReference type="SAM" id="MobiDB-lite"/>
    </source>
</evidence>
<dbReference type="PROSITE" id="PS50157">
    <property type="entry name" value="ZINC_FINGER_C2H2_2"/>
    <property type="match status" value="2"/>
</dbReference>
<dbReference type="GO" id="GO:0000981">
    <property type="term" value="F:DNA-binding transcription factor activity, RNA polymerase II-specific"/>
    <property type="evidence" value="ECO:0007669"/>
    <property type="project" value="TreeGrafter"/>
</dbReference>
<evidence type="ECO:0000256" key="1">
    <source>
        <dbReference type="ARBA" id="ARBA00022723"/>
    </source>
</evidence>
<sequence>MMSPLKSSTVLPSIHEMFPEHLMRDPNHARTAGPHSQHHLTSPLLPHGSVYHSPGPSYSSPSSNKRHSAAADSSHARLPYLPHTPASPSKTRRPTSPSYHLVCRDHHRNLETQAPRAQSDSPIFSFNVLRSDPSSSSLQHIASSATFPNRGGSSAGYSSQCEVSNGSAPVFRVSVPNGNREPRGVGNTLPHRSQSGPTNAARKFGSAGPHTLSSPGPGYSAIISFPVSGPMTNSQARRPHSPDDPETISDGDLSGSNTGKKHVCPTCSKRFNRPSSLRIHVNTHTGATPFRCPWPNCGREFNVNSNMRRHYRNHTTPGISRPQSNDNGRRRKRGPSQSLVFVPGDPRSDSRDAGPSMAPPISSLSMNEDSDISEAEEEDELDSLPDEASPTYENSPRLWSRSSEPFGKASDDRRNSLSRYSQSHLRAANPAAASHSNSSSSSGSPLQDHMYSPSAPYSRSFADAKVSTALRPAFSMGTYREEPMSDVR</sequence>
<dbReference type="Gene3D" id="3.30.160.60">
    <property type="entry name" value="Classic Zinc Finger"/>
    <property type="match status" value="2"/>
</dbReference>
<feature type="compositionally biased region" description="Low complexity" evidence="6">
    <location>
        <begin position="423"/>
        <end position="446"/>
    </location>
</feature>
<dbReference type="AlphaFoldDB" id="A0A9P3PCN1"/>
<proteinExistence type="predicted"/>
<evidence type="ECO:0000256" key="4">
    <source>
        <dbReference type="ARBA" id="ARBA00022833"/>
    </source>
</evidence>
<feature type="compositionally biased region" description="Polar residues" evidence="6">
    <location>
        <begin position="314"/>
        <end position="326"/>
    </location>
</feature>
<feature type="compositionally biased region" description="Acidic residues" evidence="6">
    <location>
        <begin position="368"/>
        <end position="385"/>
    </location>
</feature>